<comment type="similarity">
    <text evidence="3">Belongs to the gas vesicle GvpA family.</text>
</comment>
<feature type="compositionally biased region" description="Basic and acidic residues" evidence="4">
    <location>
        <begin position="1"/>
        <end position="10"/>
    </location>
</feature>
<sequence length="120" mass="12141">MSTPSDEGRAAEPGVSGASIGIAAGTTSGGSQGLGQDQDLVNGTGGARTPGADQQHISLCEALDRILNKGAVVVADLTISVADIDLIYINLQALITSVETGRRLQQEAAHERQTADGGKS</sequence>
<evidence type="ECO:0000256" key="1">
    <source>
        <dbReference type="ARBA" id="ARBA00022987"/>
    </source>
</evidence>
<dbReference type="GO" id="GO:0005198">
    <property type="term" value="F:structural molecule activity"/>
    <property type="evidence" value="ECO:0007669"/>
    <property type="project" value="InterPro"/>
</dbReference>
<evidence type="ECO:0000313" key="5">
    <source>
        <dbReference type="EMBL" id="MBK1619794.1"/>
    </source>
</evidence>
<dbReference type="InterPro" id="IPR000638">
    <property type="entry name" value="Gas-vesicle_GvpA-like"/>
</dbReference>
<keyword evidence="6" id="KW-1185">Reference proteome</keyword>
<evidence type="ECO:0008006" key="7">
    <source>
        <dbReference type="Google" id="ProtNLM"/>
    </source>
</evidence>
<dbReference type="PANTHER" id="PTHR35344:SF4">
    <property type="entry name" value="GAS VESICLE PROTEIN A1"/>
    <property type="match status" value="1"/>
</dbReference>
<evidence type="ECO:0000256" key="4">
    <source>
        <dbReference type="SAM" id="MobiDB-lite"/>
    </source>
</evidence>
<comment type="caution">
    <text evidence="5">The sequence shown here is derived from an EMBL/GenBank/DDBJ whole genome shotgun (WGS) entry which is preliminary data.</text>
</comment>
<dbReference type="InterPro" id="IPR050530">
    <property type="entry name" value="GvpA"/>
</dbReference>
<keyword evidence="1" id="KW-0304">Gas vesicle</keyword>
<feature type="compositionally biased region" description="Low complexity" evidence="4">
    <location>
        <begin position="14"/>
        <end position="26"/>
    </location>
</feature>
<accession>A0A9X0WA96</accession>
<comment type="subcellular location">
    <subcellularLocation>
        <location evidence="2">Gas vesicle</location>
    </subcellularLocation>
</comment>
<evidence type="ECO:0000313" key="6">
    <source>
        <dbReference type="Proteomes" id="UP001138768"/>
    </source>
</evidence>
<dbReference type="Proteomes" id="UP001138768">
    <property type="component" value="Unassembled WGS sequence"/>
</dbReference>
<evidence type="ECO:0000256" key="3">
    <source>
        <dbReference type="ARBA" id="ARBA00035646"/>
    </source>
</evidence>
<dbReference type="PANTHER" id="PTHR35344">
    <property type="entry name" value="GAS VESICLE STRUCTURAL PROTEIN 2-RELATED"/>
    <property type="match status" value="1"/>
</dbReference>
<dbReference type="Pfam" id="PF00741">
    <property type="entry name" value="Gas_vesicle"/>
    <property type="match status" value="1"/>
</dbReference>
<feature type="region of interest" description="Disordered" evidence="4">
    <location>
        <begin position="1"/>
        <end position="52"/>
    </location>
</feature>
<dbReference type="RefSeq" id="WP_200245898.1">
    <property type="nucleotide sequence ID" value="NZ_NRRY01000026.1"/>
</dbReference>
<evidence type="ECO:0000256" key="2">
    <source>
        <dbReference type="ARBA" id="ARBA00035108"/>
    </source>
</evidence>
<dbReference type="GO" id="GO:0031411">
    <property type="term" value="C:gas vesicle"/>
    <property type="evidence" value="ECO:0007669"/>
    <property type="project" value="UniProtKB-SubCell"/>
</dbReference>
<proteinExistence type="inferred from homology"/>
<dbReference type="AlphaFoldDB" id="A0A9X0WA96"/>
<gene>
    <name evidence="5" type="ORF">CKO42_15350</name>
</gene>
<name>A0A9X0WA96_9GAMM</name>
<reference evidence="5 6" key="1">
    <citation type="journal article" date="2020" name="Microorganisms">
        <title>Osmotic Adaptation and Compatible Solute Biosynthesis of Phototrophic Bacteria as Revealed from Genome Analyses.</title>
        <authorList>
            <person name="Imhoff J.F."/>
            <person name="Rahn T."/>
            <person name="Kunzel S."/>
            <person name="Keller A."/>
            <person name="Neulinger S.C."/>
        </authorList>
    </citation>
    <scope>NUCLEOTIDE SEQUENCE [LARGE SCALE GENOMIC DNA]</scope>
    <source>
        <strain evidence="5 6">DSM 25653</strain>
    </source>
</reference>
<dbReference type="EMBL" id="NRRY01000026">
    <property type="protein sequence ID" value="MBK1619794.1"/>
    <property type="molecule type" value="Genomic_DNA"/>
</dbReference>
<dbReference type="GO" id="GO:0012506">
    <property type="term" value="C:vesicle membrane"/>
    <property type="evidence" value="ECO:0007669"/>
    <property type="project" value="InterPro"/>
</dbReference>
<organism evidence="5 6">
    <name type="scientific">Lamprobacter modestohalophilus</name>
    <dbReference type="NCBI Taxonomy" id="1064514"/>
    <lineage>
        <taxon>Bacteria</taxon>
        <taxon>Pseudomonadati</taxon>
        <taxon>Pseudomonadota</taxon>
        <taxon>Gammaproteobacteria</taxon>
        <taxon>Chromatiales</taxon>
        <taxon>Chromatiaceae</taxon>
        <taxon>Lamprobacter</taxon>
    </lineage>
</organism>
<protein>
    <recommendedName>
        <fullName evidence="7">Gas vesicle protein</fullName>
    </recommendedName>
</protein>